<evidence type="ECO:0000313" key="2">
    <source>
        <dbReference type="EMBL" id="SFB18954.1"/>
    </source>
</evidence>
<gene>
    <name evidence="2" type="ORF">SAMN04244571_01714</name>
</gene>
<proteinExistence type="predicted"/>
<evidence type="ECO:0000313" key="3">
    <source>
        <dbReference type="Proteomes" id="UP000198861"/>
    </source>
</evidence>
<comment type="caution">
    <text evidence="2">The sequence shown here is derived from an EMBL/GenBank/DDBJ whole genome shotgun (WGS) entry which is preliminary data.</text>
</comment>
<dbReference type="SMART" id="SM01040">
    <property type="entry name" value="Bro-N"/>
    <property type="match status" value="1"/>
</dbReference>
<feature type="domain" description="Bro-N" evidence="1">
    <location>
        <begin position="20"/>
        <end position="123"/>
    </location>
</feature>
<dbReference type="Proteomes" id="UP000198861">
    <property type="component" value="Unassembled WGS sequence"/>
</dbReference>
<keyword evidence="3" id="KW-1185">Reference proteome</keyword>
<sequence>MSNVVTTKETNVMSKNSTEESKIIPFDFGKKPVRAMLIDDQPWFVADDVADALQYSEASAMTRHLDEDEKGLSIVQTLGGDQKMLVINESGLYSAILRSRKAEAKRFKKWVTAEVLPAIRKHGRYEDAKNTMTTLVGDVIGSTGEIVLDRVIDQKGYRIDPALQRSFKHTMKSRLRTRFNVQKTSLIPADQLADACNFIAAYALEGEWLPRKGEPEKRLDIDFTVEKWIAENPYGLDSAKFDPAGFVRIPLKALYGMECSSPTMALLRILDSAGYEVEACRIEVSAMKDHIDVVNRVMGEIQGDIESARKRAPLAPFRAKVIPLRSDI</sequence>
<reference evidence="2 3" key="1">
    <citation type="submission" date="2016-10" db="EMBL/GenBank/DDBJ databases">
        <authorList>
            <person name="Varghese N."/>
            <person name="Submissions S."/>
        </authorList>
    </citation>
    <scope>NUCLEOTIDE SEQUENCE [LARGE SCALE GENOMIC DNA]</scope>
    <source>
        <strain evidence="2 3">DSM 282</strain>
    </source>
</reference>
<protein>
    <submittedName>
        <fullName evidence="2">BRO family, N-terminal domain</fullName>
    </submittedName>
</protein>
<dbReference type="PANTHER" id="PTHR36180">
    <property type="entry name" value="DNA-BINDING PROTEIN-RELATED-RELATED"/>
    <property type="match status" value="1"/>
</dbReference>
<name>A0A1I0Z020_9GAMM</name>
<accession>A0A1I0Z020</accession>
<organism evidence="2 3">
    <name type="scientific">Azotobacter beijerinckii</name>
    <dbReference type="NCBI Taxonomy" id="170623"/>
    <lineage>
        <taxon>Bacteria</taxon>
        <taxon>Pseudomonadati</taxon>
        <taxon>Pseudomonadota</taxon>
        <taxon>Gammaproteobacteria</taxon>
        <taxon>Pseudomonadales</taxon>
        <taxon>Pseudomonadaceae</taxon>
        <taxon>Azotobacter</taxon>
    </lineage>
</organism>
<dbReference type="PROSITE" id="PS51750">
    <property type="entry name" value="BRO_N"/>
    <property type="match status" value="1"/>
</dbReference>
<dbReference type="PANTHER" id="PTHR36180:SF2">
    <property type="entry name" value="BRO FAMILY PROTEIN"/>
    <property type="match status" value="1"/>
</dbReference>
<dbReference type="InterPro" id="IPR003497">
    <property type="entry name" value="BRO_N_domain"/>
</dbReference>
<dbReference type="EMBL" id="FOKJ01000023">
    <property type="protein sequence ID" value="SFB18954.1"/>
    <property type="molecule type" value="Genomic_DNA"/>
</dbReference>
<dbReference type="Pfam" id="PF02498">
    <property type="entry name" value="Bro-N"/>
    <property type="match status" value="1"/>
</dbReference>
<evidence type="ECO:0000259" key="1">
    <source>
        <dbReference type="PROSITE" id="PS51750"/>
    </source>
</evidence>